<gene>
    <name evidence="2" type="ORF">F511_37480</name>
</gene>
<dbReference type="InterPro" id="IPR009902">
    <property type="entry name" value="DUF1442"/>
</dbReference>
<dbReference type="SUPFAM" id="SSF53335">
    <property type="entry name" value="S-adenosyl-L-methionine-dependent methyltransferases"/>
    <property type="match status" value="1"/>
</dbReference>
<dbReference type="PANTHER" id="PTHR33593">
    <property type="entry name" value="DUF1442 FAMILY PROTEIN"/>
    <property type="match status" value="1"/>
</dbReference>
<dbReference type="OrthoDB" id="774871at2759"/>
<evidence type="ECO:0008006" key="4">
    <source>
        <dbReference type="Google" id="ProtNLM"/>
    </source>
</evidence>
<evidence type="ECO:0000256" key="1">
    <source>
        <dbReference type="SAM" id="MobiDB-lite"/>
    </source>
</evidence>
<accession>A0A2Z7A0E4</accession>
<dbReference type="Gene3D" id="3.40.50.150">
    <property type="entry name" value="Vaccinia Virus protein VP39"/>
    <property type="match status" value="1"/>
</dbReference>
<proteinExistence type="predicted"/>
<dbReference type="Proteomes" id="UP000250235">
    <property type="component" value="Unassembled WGS sequence"/>
</dbReference>
<dbReference type="AlphaFoldDB" id="A0A2Z7A0E4"/>
<dbReference type="InterPro" id="IPR029063">
    <property type="entry name" value="SAM-dependent_MTases_sf"/>
</dbReference>
<reference evidence="2 3" key="1">
    <citation type="journal article" date="2015" name="Proc. Natl. Acad. Sci. U.S.A.">
        <title>The resurrection genome of Boea hygrometrica: A blueprint for survival of dehydration.</title>
        <authorList>
            <person name="Xiao L."/>
            <person name="Yang G."/>
            <person name="Zhang L."/>
            <person name="Yang X."/>
            <person name="Zhao S."/>
            <person name="Ji Z."/>
            <person name="Zhou Q."/>
            <person name="Hu M."/>
            <person name="Wang Y."/>
            <person name="Chen M."/>
            <person name="Xu Y."/>
            <person name="Jin H."/>
            <person name="Xiao X."/>
            <person name="Hu G."/>
            <person name="Bao F."/>
            <person name="Hu Y."/>
            <person name="Wan P."/>
            <person name="Li L."/>
            <person name="Deng X."/>
            <person name="Kuang T."/>
            <person name="Xiang C."/>
            <person name="Zhu J.K."/>
            <person name="Oliver M.J."/>
            <person name="He Y."/>
        </authorList>
    </citation>
    <scope>NUCLEOTIDE SEQUENCE [LARGE SCALE GENOMIC DNA]</scope>
    <source>
        <strain evidence="3">cv. XS01</strain>
    </source>
</reference>
<organism evidence="2 3">
    <name type="scientific">Dorcoceras hygrometricum</name>
    <dbReference type="NCBI Taxonomy" id="472368"/>
    <lineage>
        <taxon>Eukaryota</taxon>
        <taxon>Viridiplantae</taxon>
        <taxon>Streptophyta</taxon>
        <taxon>Embryophyta</taxon>
        <taxon>Tracheophyta</taxon>
        <taxon>Spermatophyta</taxon>
        <taxon>Magnoliopsida</taxon>
        <taxon>eudicotyledons</taxon>
        <taxon>Gunneridae</taxon>
        <taxon>Pentapetalae</taxon>
        <taxon>asterids</taxon>
        <taxon>lamiids</taxon>
        <taxon>Lamiales</taxon>
        <taxon>Gesneriaceae</taxon>
        <taxon>Didymocarpoideae</taxon>
        <taxon>Trichosporeae</taxon>
        <taxon>Loxocarpinae</taxon>
        <taxon>Dorcoceras</taxon>
    </lineage>
</organism>
<sequence>MEWSTKSATSAYLDALKLCGKCKKECSSCPAQIPESNEFISALAAGMSAKLIVEVTSDVSPSTVALAAAARHTGGKLVCIIPEPKLDKSQKAIDDSGLHDLVEFKTGNPVDVLHDYENIDFSLVDCKADNYGRLLEKLDVNPRRSVVVANNLLGGGKGLGGHLRRVENKTEVRSMKHPIGSGMEITMIGKSNDFGNNERSTERKRRIMKRGDKSKWVFEVDEKSGEEHIFRMPRSQ</sequence>
<dbReference type="EMBL" id="KV020132">
    <property type="protein sequence ID" value="KZV15078.1"/>
    <property type="molecule type" value="Genomic_DNA"/>
</dbReference>
<dbReference type="PANTHER" id="PTHR33593:SF1">
    <property type="entry name" value="DUF1442 FAMILY PROTEIN"/>
    <property type="match status" value="1"/>
</dbReference>
<evidence type="ECO:0000313" key="3">
    <source>
        <dbReference type="Proteomes" id="UP000250235"/>
    </source>
</evidence>
<protein>
    <recommendedName>
        <fullName evidence="4">S-adenosyl-L-methionine-dependent methyltransferase</fullName>
    </recommendedName>
</protein>
<keyword evidence="3" id="KW-1185">Reference proteome</keyword>
<feature type="region of interest" description="Disordered" evidence="1">
    <location>
        <begin position="185"/>
        <end position="204"/>
    </location>
</feature>
<evidence type="ECO:0000313" key="2">
    <source>
        <dbReference type="EMBL" id="KZV15078.1"/>
    </source>
</evidence>
<dbReference type="Pfam" id="PF07279">
    <property type="entry name" value="DUF1442"/>
    <property type="match status" value="1"/>
</dbReference>
<name>A0A2Z7A0E4_9LAMI</name>